<sequence>MTTYKPVWDAPDDIPAQTCNCHYPIGLVIFLIFTIFSLLVCICVCCFDITKCGKRKQSAEAALRKVSIDPRLMDATKFITDRKLSLDPRLLEYSQLLNSSSTSSSSQQSRSIDIPSNLIYSTDTSLVTTV</sequence>
<protein>
    <submittedName>
        <fullName evidence="2">Uncharacterized protein</fullName>
    </submittedName>
</protein>
<organism evidence="2 3">
    <name type="scientific">Caenorhabditis bovis</name>
    <dbReference type="NCBI Taxonomy" id="2654633"/>
    <lineage>
        <taxon>Eukaryota</taxon>
        <taxon>Metazoa</taxon>
        <taxon>Ecdysozoa</taxon>
        <taxon>Nematoda</taxon>
        <taxon>Chromadorea</taxon>
        <taxon>Rhabditida</taxon>
        <taxon>Rhabditina</taxon>
        <taxon>Rhabditomorpha</taxon>
        <taxon>Rhabditoidea</taxon>
        <taxon>Rhabditidae</taxon>
        <taxon>Peloderinae</taxon>
        <taxon>Caenorhabditis</taxon>
    </lineage>
</organism>
<keyword evidence="1" id="KW-1133">Transmembrane helix</keyword>
<name>A0A8S1EA63_9PELO</name>
<reference evidence="2 3" key="1">
    <citation type="submission" date="2020-04" db="EMBL/GenBank/DDBJ databases">
        <authorList>
            <person name="Laetsch R D."/>
            <person name="Stevens L."/>
            <person name="Kumar S."/>
            <person name="Blaxter L. M."/>
        </authorList>
    </citation>
    <scope>NUCLEOTIDE SEQUENCE [LARGE SCALE GENOMIC DNA]</scope>
</reference>
<dbReference type="EMBL" id="CADEPM010000001">
    <property type="protein sequence ID" value="CAB3397343.1"/>
    <property type="molecule type" value="Genomic_DNA"/>
</dbReference>
<accession>A0A8S1EA63</accession>
<dbReference type="Proteomes" id="UP000494206">
    <property type="component" value="Unassembled WGS sequence"/>
</dbReference>
<dbReference type="AlphaFoldDB" id="A0A8S1EA63"/>
<gene>
    <name evidence="2" type="ORF">CBOVIS_LOCUS770</name>
</gene>
<dbReference type="OrthoDB" id="5790652at2759"/>
<keyword evidence="1" id="KW-0812">Transmembrane</keyword>
<keyword evidence="1" id="KW-0472">Membrane</keyword>
<evidence type="ECO:0000256" key="1">
    <source>
        <dbReference type="SAM" id="Phobius"/>
    </source>
</evidence>
<evidence type="ECO:0000313" key="3">
    <source>
        <dbReference type="Proteomes" id="UP000494206"/>
    </source>
</evidence>
<feature type="transmembrane region" description="Helical" evidence="1">
    <location>
        <begin position="25"/>
        <end position="47"/>
    </location>
</feature>
<keyword evidence="3" id="KW-1185">Reference proteome</keyword>
<comment type="caution">
    <text evidence="2">The sequence shown here is derived from an EMBL/GenBank/DDBJ whole genome shotgun (WGS) entry which is preliminary data.</text>
</comment>
<evidence type="ECO:0000313" key="2">
    <source>
        <dbReference type="EMBL" id="CAB3397343.1"/>
    </source>
</evidence>
<proteinExistence type="predicted"/>